<sequence>MRAMGQASVFAPMGWHRRPRHGLSKYLATWNRLRRGTSILTYQLALGRPELMPELTYPLQDVKAEIDAIIWYGRNVQQNLTAEGGYTTRLELEAKLPEDLVANLVGEIRCKWPLSTHS</sequence>
<accession>A0A0U4P1D2</accession>
<evidence type="ECO:0000313" key="1">
    <source>
        <dbReference type="EMBL" id="ALZ84721.1"/>
    </source>
</evidence>
<evidence type="ECO:0000313" key="2">
    <source>
        <dbReference type="Proteomes" id="UP000064137"/>
    </source>
</evidence>
<dbReference type="KEGG" id="por:APT59_11135"/>
<gene>
    <name evidence="1" type="ORF">APT59_11135</name>
</gene>
<name>A0A0U4P1D2_9PSED</name>
<organism evidence="1 2">
    <name type="scientific">Pseudomonas oryzihabitans</name>
    <dbReference type="NCBI Taxonomy" id="47885"/>
    <lineage>
        <taxon>Bacteria</taxon>
        <taxon>Pseudomonadati</taxon>
        <taxon>Pseudomonadota</taxon>
        <taxon>Gammaproteobacteria</taxon>
        <taxon>Pseudomonadales</taxon>
        <taxon>Pseudomonadaceae</taxon>
        <taxon>Pseudomonas</taxon>
    </lineage>
</organism>
<protein>
    <submittedName>
        <fullName evidence="1">Uncharacterized protein</fullName>
    </submittedName>
</protein>
<dbReference type="EMBL" id="CP013987">
    <property type="protein sequence ID" value="ALZ84721.1"/>
    <property type="molecule type" value="Genomic_DNA"/>
</dbReference>
<dbReference type="AlphaFoldDB" id="A0A0U4P1D2"/>
<dbReference type="Proteomes" id="UP000064137">
    <property type="component" value="Chromosome"/>
</dbReference>
<reference evidence="1 2" key="1">
    <citation type="submission" date="2016-01" db="EMBL/GenBank/DDBJ databases">
        <title>Annotation of Pseudomonas oryzihabitans USDA-ARS-USMARC-56511.</title>
        <authorList>
            <person name="Harhay G.P."/>
            <person name="Harhay D.M."/>
            <person name="Smith T.P.L."/>
            <person name="Bono J.L."/>
            <person name="Heaton M.P."/>
            <person name="Clawson M.L."/>
            <person name="Chitko-Mckown C.G."/>
            <person name="Capik S.F."/>
            <person name="DeDonder K.D."/>
            <person name="Apley M.D."/>
            <person name="Lubbers B.V."/>
            <person name="White B.J."/>
            <person name="Larson R.L."/>
        </authorList>
    </citation>
    <scope>NUCLEOTIDE SEQUENCE [LARGE SCALE GENOMIC DNA]</scope>
    <source>
        <strain evidence="1 2">USDA-ARS-USMARC-56511</strain>
    </source>
</reference>
<proteinExistence type="predicted"/>